<gene>
    <name evidence="3" type="primary">RTase</name>
    <name evidence="3" type="ORF">AWC38_SpisGene8647</name>
</gene>
<dbReference type="InterPro" id="IPR043502">
    <property type="entry name" value="DNA/RNA_pol_sf"/>
</dbReference>
<dbReference type="GO" id="GO:0007165">
    <property type="term" value="P:signal transduction"/>
    <property type="evidence" value="ECO:0007669"/>
    <property type="project" value="InterPro"/>
</dbReference>
<dbReference type="InterPro" id="IPR011029">
    <property type="entry name" value="DEATH-like_dom_sf"/>
</dbReference>
<dbReference type="GO" id="GO:0003964">
    <property type="term" value="F:RNA-directed DNA polymerase activity"/>
    <property type="evidence" value="ECO:0007669"/>
    <property type="project" value="UniProtKB-KW"/>
</dbReference>
<dbReference type="InterPro" id="IPR000477">
    <property type="entry name" value="RT_dom"/>
</dbReference>
<dbReference type="STRING" id="50429.A0A2B4S9W7"/>
<dbReference type="Gene3D" id="1.10.533.10">
    <property type="entry name" value="Death Domain, Fas"/>
    <property type="match status" value="1"/>
</dbReference>
<keyword evidence="3" id="KW-0548">Nucleotidyltransferase</keyword>
<evidence type="ECO:0000313" key="3">
    <source>
        <dbReference type="EMBL" id="PFX26681.1"/>
    </source>
</evidence>
<dbReference type="Pfam" id="PF00078">
    <property type="entry name" value="RVT_1"/>
    <property type="match status" value="1"/>
</dbReference>
<sequence>MWKIIGRRLGFEDPELQDIEQRYGKLCERGYHMLMDWKQEHGSVATYETLNAALQHKFVQRKDLAEKTCYKNDDELKIKVVAEHLRPKKPNMKTTTLATESGGCQEVQDQRASATLPTEGSVSLSGIDQALERRVMWSIARNYLQINPPKSSEELSEFMEYMRKMRVIIAGVSVQCLVITVKCESIQILDELWAEYSCGHLGTMVQNCFVTEKIMKKQNLAELKLITTMDIEEYSARKAYFERVALREKIYLQRFIEGEKNVIASENNTLYNTKQSVLINGELSEPHTITLGVPQGSILGPLLFNVYINSLPNAVKETRMILYADDAVLFCDASTRQELQIALEREFTEISNWYTDNRLTINVKKTKFMLAGSKRMLSLFEDFELQPNGTQIDRVQSFKYLGVTTDAKWSWKPHISNLLKKLGHRLSLFNRIFHMLDNRTRIALLFLQ</sequence>
<reference evidence="4" key="1">
    <citation type="journal article" date="2017" name="bioRxiv">
        <title>Comparative analysis of the genomes of Stylophora pistillata and Acropora digitifera provides evidence for extensive differences between species of corals.</title>
        <authorList>
            <person name="Voolstra C.R."/>
            <person name="Li Y."/>
            <person name="Liew Y.J."/>
            <person name="Baumgarten S."/>
            <person name="Zoccola D."/>
            <person name="Flot J.-F."/>
            <person name="Tambutte S."/>
            <person name="Allemand D."/>
            <person name="Aranda M."/>
        </authorList>
    </citation>
    <scope>NUCLEOTIDE SEQUENCE [LARGE SCALE GENOMIC DNA]</scope>
</reference>
<dbReference type="AlphaFoldDB" id="A0A2B4S9W7"/>
<keyword evidence="3" id="KW-0695">RNA-directed DNA polymerase</keyword>
<feature type="domain" description="Death" evidence="1">
    <location>
        <begin position="1"/>
        <end position="55"/>
    </location>
</feature>
<dbReference type="PANTHER" id="PTHR33332">
    <property type="entry name" value="REVERSE TRANSCRIPTASE DOMAIN-CONTAINING PROTEIN"/>
    <property type="match status" value="1"/>
</dbReference>
<dbReference type="PROSITE" id="PS50878">
    <property type="entry name" value="RT_POL"/>
    <property type="match status" value="1"/>
</dbReference>
<dbReference type="Proteomes" id="UP000225706">
    <property type="component" value="Unassembled WGS sequence"/>
</dbReference>
<evidence type="ECO:0000259" key="1">
    <source>
        <dbReference type="PROSITE" id="PS50017"/>
    </source>
</evidence>
<organism evidence="3 4">
    <name type="scientific">Stylophora pistillata</name>
    <name type="common">Smooth cauliflower coral</name>
    <dbReference type="NCBI Taxonomy" id="50429"/>
    <lineage>
        <taxon>Eukaryota</taxon>
        <taxon>Metazoa</taxon>
        <taxon>Cnidaria</taxon>
        <taxon>Anthozoa</taxon>
        <taxon>Hexacorallia</taxon>
        <taxon>Scleractinia</taxon>
        <taxon>Astrocoeniina</taxon>
        <taxon>Pocilloporidae</taxon>
        <taxon>Stylophora</taxon>
    </lineage>
</organism>
<evidence type="ECO:0000259" key="2">
    <source>
        <dbReference type="PROSITE" id="PS50878"/>
    </source>
</evidence>
<evidence type="ECO:0000313" key="4">
    <source>
        <dbReference type="Proteomes" id="UP000225706"/>
    </source>
</evidence>
<dbReference type="SUPFAM" id="SSF56672">
    <property type="entry name" value="DNA/RNA polymerases"/>
    <property type="match status" value="1"/>
</dbReference>
<comment type="caution">
    <text evidence="3">The sequence shown here is derived from an EMBL/GenBank/DDBJ whole genome shotgun (WGS) entry which is preliminary data.</text>
</comment>
<protein>
    <submittedName>
        <fullName evidence="3">Putative RNA-directed DNA polymerase from transposon BS</fullName>
    </submittedName>
</protein>
<keyword evidence="4" id="KW-1185">Reference proteome</keyword>
<dbReference type="CDD" id="cd01670">
    <property type="entry name" value="Death"/>
    <property type="match status" value="1"/>
</dbReference>
<keyword evidence="3" id="KW-0808">Transferase</keyword>
<dbReference type="OrthoDB" id="64767at2759"/>
<name>A0A2B4S9W7_STYPI</name>
<dbReference type="PROSITE" id="PS50017">
    <property type="entry name" value="DEATH_DOMAIN"/>
    <property type="match status" value="1"/>
</dbReference>
<proteinExistence type="predicted"/>
<dbReference type="EMBL" id="LSMT01000120">
    <property type="protein sequence ID" value="PFX26681.1"/>
    <property type="molecule type" value="Genomic_DNA"/>
</dbReference>
<dbReference type="SUPFAM" id="SSF47986">
    <property type="entry name" value="DEATH domain"/>
    <property type="match status" value="1"/>
</dbReference>
<dbReference type="InterPro" id="IPR000488">
    <property type="entry name" value="Death_dom"/>
</dbReference>
<feature type="domain" description="Reverse transcriptase" evidence="2">
    <location>
        <begin position="1"/>
        <end position="405"/>
    </location>
</feature>
<accession>A0A2B4S9W7</accession>
<dbReference type="Pfam" id="PF00531">
    <property type="entry name" value="Death"/>
    <property type="match status" value="1"/>
</dbReference>